<dbReference type="SUPFAM" id="SSF52833">
    <property type="entry name" value="Thioredoxin-like"/>
    <property type="match status" value="1"/>
</dbReference>
<sequence length="214" mass="24172">MPPITLYFLQASRSIRSAWLLEELGVEYGVKAAERENQKAPQSMKDEAGGLGKLPVLKDGETFIYESGNITEYLCDKYDTEHRLLPPVGDPKRYQVLQWVHAAEATYMLHGLAILYVRWNQKGGDVAATEAGLAVNVQKDLDYLATELGKSGGKFLVGDSPTAADVMMEFSVDFILTRELGTKEKEWERVEQYRRDCQKTASWQKAQKKTGYRL</sequence>
<dbReference type="SFLD" id="SFLDS00019">
    <property type="entry name" value="Glutathione_Transferase_(cytos"/>
    <property type="match status" value="1"/>
</dbReference>
<proteinExistence type="inferred from homology"/>
<comment type="similarity">
    <text evidence="1">Belongs to the GST superfamily.</text>
</comment>
<dbReference type="Gene3D" id="1.20.1050.10">
    <property type="match status" value="1"/>
</dbReference>
<dbReference type="Gene3D" id="3.40.30.10">
    <property type="entry name" value="Glutaredoxin"/>
    <property type="match status" value="1"/>
</dbReference>
<dbReference type="Proteomes" id="UP000309340">
    <property type="component" value="Unassembled WGS sequence"/>
</dbReference>
<dbReference type="InterPro" id="IPR010987">
    <property type="entry name" value="Glutathione-S-Trfase_C-like"/>
</dbReference>
<accession>A0A4U0XWZ0</accession>
<dbReference type="InterPro" id="IPR004045">
    <property type="entry name" value="Glutathione_S-Trfase_N"/>
</dbReference>
<dbReference type="EMBL" id="NAJQ01000076">
    <property type="protein sequence ID" value="TKA80123.1"/>
    <property type="molecule type" value="Genomic_DNA"/>
</dbReference>
<feature type="domain" description="GST C-terminal" evidence="3">
    <location>
        <begin position="89"/>
        <end position="214"/>
    </location>
</feature>
<dbReference type="InterPro" id="IPR036249">
    <property type="entry name" value="Thioredoxin-like_sf"/>
</dbReference>
<dbReference type="PROSITE" id="PS50405">
    <property type="entry name" value="GST_CTER"/>
    <property type="match status" value="1"/>
</dbReference>
<dbReference type="Pfam" id="PF13417">
    <property type="entry name" value="GST_N_3"/>
    <property type="match status" value="1"/>
</dbReference>
<feature type="domain" description="GST N-terminal" evidence="2">
    <location>
        <begin position="1"/>
        <end position="82"/>
    </location>
</feature>
<dbReference type="InterPro" id="IPR040079">
    <property type="entry name" value="Glutathione_S-Trfase"/>
</dbReference>
<dbReference type="InterPro" id="IPR036282">
    <property type="entry name" value="Glutathione-S-Trfase_C_sf"/>
</dbReference>
<dbReference type="InterPro" id="IPR004046">
    <property type="entry name" value="GST_C"/>
</dbReference>
<dbReference type="Pfam" id="PF14497">
    <property type="entry name" value="GST_C_3"/>
    <property type="match status" value="1"/>
</dbReference>
<dbReference type="SUPFAM" id="SSF47616">
    <property type="entry name" value="GST C-terminal domain-like"/>
    <property type="match status" value="1"/>
</dbReference>
<dbReference type="PANTHER" id="PTHR44051">
    <property type="entry name" value="GLUTATHIONE S-TRANSFERASE-RELATED"/>
    <property type="match status" value="1"/>
</dbReference>
<dbReference type="CDD" id="cd03046">
    <property type="entry name" value="GST_N_GTT1_like"/>
    <property type="match status" value="1"/>
</dbReference>
<evidence type="ECO:0000313" key="4">
    <source>
        <dbReference type="EMBL" id="TKA80123.1"/>
    </source>
</evidence>
<keyword evidence="5" id="KW-1185">Reference proteome</keyword>
<gene>
    <name evidence="4" type="ORF">B0A55_03332</name>
</gene>
<dbReference type="PANTHER" id="PTHR44051:SF9">
    <property type="entry name" value="GLUTATHIONE S-TRANSFERASE 1"/>
    <property type="match status" value="1"/>
</dbReference>
<evidence type="ECO:0000256" key="1">
    <source>
        <dbReference type="ARBA" id="ARBA00007409"/>
    </source>
</evidence>
<comment type="caution">
    <text evidence="4">The sequence shown here is derived from an EMBL/GenBank/DDBJ whole genome shotgun (WGS) entry which is preliminary data.</text>
</comment>
<dbReference type="PROSITE" id="PS50404">
    <property type="entry name" value="GST_NTER"/>
    <property type="match status" value="1"/>
</dbReference>
<evidence type="ECO:0000313" key="5">
    <source>
        <dbReference type="Proteomes" id="UP000309340"/>
    </source>
</evidence>
<dbReference type="SFLD" id="SFLDG00358">
    <property type="entry name" value="Main_(cytGST)"/>
    <property type="match status" value="1"/>
</dbReference>
<dbReference type="AlphaFoldDB" id="A0A4U0XWZ0"/>
<dbReference type="STRING" id="329884.A0A4U0XWZ0"/>
<name>A0A4U0XWZ0_9PEZI</name>
<evidence type="ECO:0000259" key="2">
    <source>
        <dbReference type="PROSITE" id="PS50404"/>
    </source>
</evidence>
<organism evidence="4 5">
    <name type="scientific">Friedmanniomyces simplex</name>
    <dbReference type="NCBI Taxonomy" id="329884"/>
    <lineage>
        <taxon>Eukaryota</taxon>
        <taxon>Fungi</taxon>
        <taxon>Dikarya</taxon>
        <taxon>Ascomycota</taxon>
        <taxon>Pezizomycotina</taxon>
        <taxon>Dothideomycetes</taxon>
        <taxon>Dothideomycetidae</taxon>
        <taxon>Mycosphaerellales</taxon>
        <taxon>Teratosphaeriaceae</taxon>
        <taxon>Friedmanniomyces</taxon>
    </lineage>
</organism>
<protein>
    <recommendedName>
        <fullName evidence="6">Glutathione S-transferase 3</fullName>
    </recommendedName>
</protein>
<evidence type="ECO:0008006" key="6">
    <source>
        <dbReference type="Google" id="ProtNLM"/>
    </source>
</evidence>
<evidence type="ECO:0000259" key="3">
    <source>
        <dbReference type="PROSITE" id="PS50405"/>
    </source>
</evidence>
<reference evidence="4 5" key="1">
    <citation type="submission" date="2017-03" db="EMBL/GenBank/DDBJ databases">
        <title>Genomes of endolithic fungi from Antarctica.</title>
        <authorList>
            <person name="Coleine C."/>
            <person name="Masonjones S."/>
            <person name="Stajich J.E."/>
        </authorList>
    </citation>
    <scope>NUCLEOTIDE SEQUENCE [LARGE SCALE GENOMIC DNA]</scope>
    <source>
        <strain evidence="4 5">CCFEE 5184</strain>
    </source>
</reference>
<dbReference type="OrthoDB" id="2309723at2759"/>